<accession>A0A7E6FLN4</accession>
<comment type="function">
    <text evidence="12">Component of the ubiquinol-cytochrome c oxidoreductase, a multisubunit transmembrane complex that is part of the mitochondrial electron transport chain which drives oxidative phosphorylation.</text>
</comment>
<evidence type="ECO:0000256" key="5">
    <source>
        <dbReference type="ARBA" id="ARBA00022660"/>
    </source>
</evidence>
<reference evidence="14" key="1">
    <citation type="submission" date="2025-08" db="UniProtKB">
        <authorList>
            <consortium name="RefSeq"/>
        </authorList>
    </citation>
    <scope>IDENTIFICATION</scope>
</reference>
<comment type="subunit">
    <text evidence="10">Component of the ubiquinol-cytochrome c oxidoreductase (cytochrome b-c1 complex, complex III, CIII), a multisubunit enzyme composed of 3 respiratory subunits cytochrome b, cytochrome c1 and Rieske protein, 2 core protein subunits, and additional low-molecular weight protein subunits. The complex exists as an obligatory dimer and forms supercomplexes (SCs) in the inner mitochondrial membrane with cytochrome c oxidase (complex IV, CIV).</text>
</comment>
<dbReference type="FunFam" id="1.10.1090.10:FF:000001">
    <property type="entry name" value="Cytochrome b-c1 complex subunit 7"/>
    <property type="match status" value="1"/>
</dbReference>
<evidence type="ECO:0000256" key="7">
    <source>
        <dbReference type="ARBA" id="ARBA00022982"/>
    </source>
</evidence>
<gene>
    <name evidence="14" type="primary">LOC115223594</name>
</gene>
<dbReference type="InterPro" id="IPR003197">
    <property type="entry name" value="QCR7"/>
</dbReference>
<dbReference type="GO" id="GO:0006122">
    <property type="term" value="P:mitochondrial electron transport, ubiquinol to cytochrome c"/>
    <property type="evidence" value="ECO:0007669"/>
    <property type="project" value="InterPro"/>
</dbReference>
<keyword evidence="4 12" id="KW-0813">Transport</keyword>
<dbReference type="Proteomes" id="UP000515154">
    <property type="component" value="Linkage group LG23"/>
</dbReference>
<keyword evidence="9 12" id="KW-0472">Membrane</keyword>
<dbReference type="SUPFAM" id="SSF81524">
    <property type="entry name" value="14 kDa protein of cytochrome bc1 complex (Ubiquinol-cytochrome c reductase)"/>
    <property type="match status" value="1"/>
</dbReference>
<evidence type="ECO:0000256" key="8">
    <source>
        <dbReference type="ARBA" id="ARBA00023128"/>
    </source>
</evidence>
<dbReference type="PIRSF" id="PIRSF000022">
    <property type="entry name" value="Bc1_14K"/>
    <property type="match status" value="1"/>
</dbReference>
<comment type="similarity">
    <text evidence="2 12">Belongs to the UQCRB/QCR7 family.</text>
</comment>
<evidence type="ECO:0000256" key="9">
    <source>
        <dbReference type="ARBA" id="ARBA00023136"/>
    </source>
</evidence>
<keyword evidence="7 12" id="KW-0249">Electron transport</keyword>
<evidence type="ECO:0000313" key="14">
    <source>
        <dbReference type="RefSeq" id="XP_036368548.1"/>
    </source>
</evidence>
<dbReference type="PANTHER" id="PTHR12022:SF0">
    <property type="entry name" value="CYTOCHROME B-C1 COMPLEX SUBUNIT 7"/>
    <property type="match status" value="1"/>
</dbReference>
<sequence length="119" mass="14526">MCSSVRTTMAARQAIKEAPAWYRVLQQWFYNRSYFNQLGLMRDDVRRESEDVKEAIRRLPKDIYDARNFRLIRALNLSNKKIVLPKEEWTQLQDDVQYLKPYIEEVIKERKERQLWNSK</sequence>
<organism evidence="13 14">
    <name type="scientific">Octopus sinensis</name>
    <name type="common">East Asian common octopus</name>
    <dbReference type="NCBI Taxonomy" id="2607531"/>
    <lineage>
        <taxon>Eukaryota</taxon>
        <taxon>Metazoa</taxon>
        <taxon>Spiralia</taxon>
        <taxon>Lophotrochozoa</taxon>
        <taxon>Mollusca</taxon>
        <taxon>Cephalopoda</taxon>
        <taxon>Coleoidea</taxon>
        <taxon>Octopodiformes</taxon>
        <taxon>Octopoda</taxon>
        <taxon>Incirrata</taxon>
        <taxon>Octopodidae</taxon>
        <taxon>Octopus</taxon>
    </lineage>
</organism>
<proteinExistence type="inferred from homology"/>
<evidence type="ECO:0000256" key="6">
    <source>
        <dbReference type="ARBA" id="ARBA00022792"/>
    </source>
</evidence>
<name>A0A7E6FLN4_9MOLL</name>
<keyword evidence="13" id="KW-1185">Reference proteome</keyword>
<evidence type="ECO:0000256" key="1">
    <source>
        <dbReference type="ARBA" id="ARBA00004443"/>
    </source>
</evidence>
<comment type="subcellular location">
    <subcellularLocation>
        <location evidence="1">Mitochondrion inner membrane</location>
        <topology evidence="1">Peripheral membrane protein</topology>
        <orientation evidence="1">Matrix side</orientation>
    </subcellularLocation>
</comment>
<comment type="subunit">
    <text evidence="11">Component of the ubiquinol-cytochrome c oxidoreductase (cytochrome b-c1 complex, complex III, CIII), a multisubunit enzyme composed of 11 subunits. The complex is composed of 3 respiratory subunits cytochrome b, cytochrome c1 and Rieske protein UQCRFS1, 2 core protein subunits UQCRC1/QCR1 and UQCRC2/QCR2, and 6 low-molecular weight protein subunits UQCRH/QCR6, UQCRB/QCR7, UQCRQ/QCR8, UQCR10/QCR9, UQCR11/QCR10 and subunit 9, the cleavage product of Rieske protein UQCRFS1. The complex exists as an obligatory dimer and forms supercomplexes (SCs) in the inner mitochondrial membrane with NADH-ubiquinone oxidoreductase (complex I, CI) and cytochrome c oxidase (complex IV, CIV), resulting in different assemblies (supercomplex SCI(1)III(2)IV(1) and megacomplex MCI(2)III(2)IV(2)).</text>
</comment>
<dbReference type="PANTHER" id="PTHR12022">
    <property type="entry name" value="UBIQUINOL-CYTOCHROME C REDUCTASE COMPLEX 14 KD PROTEIN"/>
    <property type="match status" value="1"/>
</dbReference>
<evidence type="ECO:0000256" key="11">
    <source>
        <dbReference type="ARBA" id="ARBA00046393"/>
    </source>
</evidence>
<dbReference type="GO" id="GO:0045275">
    <property type="term" value="C:respiratory chain complex III"/>
    <property type="evidence" value="ECO:0007669"/>
    <property type="project" value="InterPro"/>
</dbReference>
<keyword evidence="5 12" id="KW-0679">Respiratory chain</keyword>
<evidence type="ECO:0000256" key="12">
    <source>
        <dbReference type="PIRNR" id="PIRNR000022"/>
    </source>
</evidence>
<evidence type="ECO:0000256" key="2">
    <source>
        <dbReference type="ARBA" id="ARBA00008554"/>
    </source>
</evidence>
<keyword evidence="6 12" id="KW-0999">Mitochondrion inner membrane</keyword>
<evidence type="ECO:0000313" key="13">
    <source>
        <dbReference type="Proteomes" id="UP000515154"/>
    </source>
</evidence>
<evidence type="ECO:0000256" key="4">
    <source>
        <dbReference type="ARBA" id="ARBA00022448"/>
    </source>
</evidence>
<dbReference type="AlphaFoldDB" id="A0A7E6FLN4"/>
<evidence type="ECO:0000256" key="3">
    <source>
        <dbReference type="ARBA" id="ARBA00016323"/>
    </source>
</evidence>
<dbReference type="Pfam" id="PF02271">
    <property type="entry name" value="UCR_14kD"/>
    <property type="match status" value="1"/>
</dbReference>
<dbReference type="Gene3D" id="1.10.1090.10">
    <property type="entry name" value="Cytochrome b-c1 complex subunit 7"/>
    <property type="match status" value="1"/>
</dbReference>
<protein>
    <recommendedName>
        <fullName evidence="3 12">Cytochrome b-c1 complex subunit 7</fullName>
    </recommendedName>
</protein>
<keyword evidence="8 12" id="KW-0496">Mitochondrion</keyword>
<evidence type="ECO:0000256" key="10">
    <source>
        <dbReference type="ARBA" id="ARBA00038521"/>
    </source>
</evidence>
<dbReference type="RefSeq" id="XP_036368548.1">
    <property type="nucleotide sequence ID" value="XM_036512655.1"/>
</dbReference>
<dbReference type="InterPro" id="IPR036544">
    <property type="entry name" value="QCR7_sf"/>
</dbReference>
<dbReference type="GO" id="GO:0005743">
    <property type="term" value="C:mitochondrial inner membrane"/>
    <property type="evidence" value="ECO:0007669"/>
    <property type="project" value="UniProtKB-SubCell"/>
</dbReference>